<organism evidence="9 10">
    <name type="scientific">Harenicola maris</name>
    <dbReference type="NCBI Taxonomy" id="2841044"/>
    <lineage>
        <taxon>Bacteria</taxon>
        <taxon>Pseudomonadati</taxon>
        <taxon>Pseudomonadota</taxon>
        <taxon>Alphaproteobacteria</taxon>
        <taxon>Rhodobacterales</taxon>
        <taxon>Paracoccaceae</taxon>
        <taxon>Harenicola</taxon>
    </lineage>
</organism>
<dbReference type="CDD" id="cd06261">
    <property type="entry name" value="TM_PBP2"/>
    <property type="match status" value="1"/>
</dbReference>
<dbReference type="GO" id="GO:0042884">
    <property type="term" value="P:microcin transport"/>
    <property type="evidence" value="ECO:0007669"/>
    <property type="project" value="TreeGrafter"/>
</dbReference>
<reference evidence="9 10" key="1">
    <citation type="journal article" date="2021" name="Arch. Microbiol.">
        <title>Harenicola maris gen. nov., sp. nov. isolated from the Sea of Japan shallow sediments.</title>
        <authorList>
            <person name="Romanenko L.A."/>
            <person name="Kurilenko V.V."/>
            <person name="Chernysheva N.Y."/>
            <person name="Tekutyeva L.A."/>
            <person name="Velansky P.V."/>
            <person name="Svetashev V.I."/>
            <person name="Isaeva M.P."/>
        </authorList>
    </citation>
    <scope>NUCLEOTIDE SEQUENCE [LARGE SCALE GENOMIC DNA]</scope>
    <source>
        <strain evidence="9 10">KMM 3653</strain>
    </source>
</reference>
<dbReference type="Gene3D" id="1.10.3720.10">
    <property type="entry name" value="MetI-like"/>
    <property type="match status" value="1"/>
</dbReference>
<dbReference type="InterPro" id="IPR035906">
    <property type="entry name" value="MetI-like_sf"/>
</dbReference>
<keyword evidence="5 7" id="KW-1133">Transmembrane helix</keyword>
<feature type="transmembrane region" description="Helical" evidence="7">
    <location>
        <begin position="9"/>
        <end position="30"/>
    </location>
</feature>
<feature type="transmembrane region" description="Helical" evidence="7">
    <location>
        <begin position="154"/>
        <end position="175"/>
    </location>
</feature>
<protein>
    <submittedName>
        <fullName evidence="9">ABC transporter permease subunit</fullName>
    </submittedName>
</protein>
<evidence type="ECO:0000256" key="1">
    <source>
        <dbReference type="ARBA" id="ARBA00004651"/>
    </source>
</evidence>
<comment type="subcellular location">
    <subcellularLocation>
        <location evidence="1 7">Cell membrane</location>
        <topology evidence="1 7">Multi-pass membrane protein</topology>
    </subcellularLocation>
</comment>
<feature type="transmembrane region" description="Helical" evidence="7">
    <location>
        <begin position="321"/>
        <end position="348"/>
    </location>
</feature>
<evidence type="ECO:0000259" key="8">
    <source>
        <dbReference type="PROSITE" id="PS50928"/>
    </source>
</evidence>
<comment type="similarity">
    <text evidence="7">Belongs to the binding-protein-dependent transport system permease family.</text>
</comment>
<dbReference type="PANTHER" id="PTHR30465:SF66">
    <property type="entry name" value="INNER MEMBRANE ABC TRANSPORTER PERMEASE PROTEIN YEJB"/>
    <property type="match status" value="1"/>
</dbReference>
<feature type="transmembrane region" description="Helical" evidence="7">
    <location>
        <begin position="263"/>
        <end position="286"/>
    </location>
</feature>
<evidence type="ECO:0000313" key="10">
    <source>
        <dbReference type="Proteomes" id="UP001315686"/>
    </source>
</evidence>
<evidence type="ECO:0000256" key="2">
    <source>
        <dbReference type="ARBA" id="ARBA00022448"/>
    </source>
</evidence>
<keyword evidence="6 7" id="KW-0472">Membrane</keyword>
<keyword evidence="10" id="KW-1185">Reference proteome</keyword>
<dbReference type="GO" id="GO:0055085">
    <property type="term" value="P:transmembrane transport"/>
    <property type="evidence" value="ECO:0007669"/>
    <property type="project" value="InterPro"/>
</dbReference>
<evidence type="ECO:0000256" key="7">
    <source>
        <dbReference type="RuleBase" id="RU363032"/>
    </source>
</evidence>
<feature type="transmembrane region" description="Helical" evidence="7">
    <location>
        <begin position="187"/>
        <end position="213"/>
    </location>
</feature>
<dbReference type="PROSITE" id="PS50928">
    <property type="entry name" value="ABC_TM1"/>
    <property type="match status" value="1"/>
</dbReference>
<keyword evidence="4 7" id="KW-0812">Transmembrane</keyword>
<gene>
    <name evidence="9" type="ORF">IV417_13120</name>
</gene>
<dbReference type="Pfam" id="PF00528">
    <property type="entry name" value="BPD_transp_1"/>
    <property type="match status" value="1"/>
</dbReference>
<dbReference type="EMBL" id="JADQAZ010000002">
    <property type="protein sequence ID" value="MBT0958327.1"/>
    <property type="molecule type" value="Genomic_DNA"/>
</dbReference>
<dbReference type="PANTHER" id="PTHR30465">
    <property type="entry name" value="INNER MEMBRANE ABC TRANSPORTER"/>
    <property type="match status" value="1"/>
</dbReference>
<accession>A0AAP2CPT1</accession>
<name>A0AAP2CPT1_9RHOB</name>
<feature type="transmembrane region" description="Helical" evidence="7">
    <location>
        <begin position="368"/>
        <end position="394"/>
    </location>
</feature>
<comment type="caution">
    <text evidence="9">The sequence shown here is derived from an EMBL/GenBank/DDBJ whole genome shotgun (WGS) entry which is preliminary data.</text>
</comment>
<evidence type="ECO:0000313" key="9">
    <source>
        <dbReference type="EMBL" id="MBT0958327.1"/>
    </source>
</evidence>
<dbReference type="RefSeq" id="WP_327794533.1">
    <property type="nucleotide sequence ID" value="NZ_JADQAZ010000002.1"/>
</dbReference>
<keyword evidence="3" id="KW-1003">Cell membrane</keyword>
<dbReference type="SUPFAM" id="SSF161098">
    <property type="entry name" value="MetI-like"/>
    <property type="match status" value="1"/>
</dbReference>
<proteinExistence type="inferred from homology"/>
<dbReference type="Proteomes" id="UP001315686">
    <property type="component" value="Unassembled WGS sequence"/>
</dbReference>
<feature type="domain" description="ABC transmembrane type-1" evidence="8">
    <location>
        <begin position="152"/>
        <end position="391"/>
    </location>
</feature>
<keyword evidence="2 7" id="KW-0813">Transport</keyword>
<sequence>MGAYILRRLLLIIPTLLGVMLVNFALIQFVPGGPIEQIVAQMQGEGDVFEGIAGGADAGGGAIEEGGNDASFGARGLPPEFIDDLRIKFGFARLVCADGFEGEPDIRAEECVAEDVSVARQFVTMMGNYLTFDFGESFFRSKSVLGLVWEKMPVSITLGLWSTLIAYIVSIPLGIRKAVKDGSRFDTWTSGAIVLAYAMPGFLFAILLLVLFATGNCFRIPGLREIWENGAAYNPTCYKLFPLRGLTSEGFSNMSFVEQVKDYFWHIALPVLASTAASFASLTLLTKNSFLDEIRKQYVITAKAKGLTESRVLYGHVFRNAMLIVIAGFPAAFLSVFFGASLIIETIFSLDGLGRLGFEAAVARDYPVFFGTLYFFGLIGLLVAIISDLMYVVVDPRIDFESRRT</sequence>
<evidence type="ECO:0000256" key="6">
    <source>
        <dbReference type="ARBA" id="ARBA00023136"/>
    </source>
</evidence>
<dbReference type="GO" id="GO:0005886">
    <property type="term" value="C:plasma membrane"/>
    <property type="evidence" value="ECO:0007669"/>
    <property type="project" value="UniProtKB-SubCell"/>
</dbReference>
<dbReference type="InterPro" id="IPR000515">
    <property type="entry name" value="MetI-like"/>
</dbReference>
<dbReference type="AlphaFoldDB" id="A0AAP2CPT1"/>
<evidence type="ECO:0000256" key="4">
    <source>
        <dbReference type="ARBA" id="ARBA00022692"/>
    </source>
</evidence>
<evidence type="ECO:0000256" key="5">
    <source>
        <dbReference type="ARBA" id="ARBA00022989"/>
    </source>
</evidence>
<evidence type="ECO:0000256" key="3">
    <source>
        <dbReference type="ARBA" id="ARBA00022475"/>
    </source>
</evidence>